<dbReference type="Gene3D" id="3.40.190.10">
    <property type="entry name" value="Periplasmic binding protein-like II"/>
    <property type="match status" value="2"/>
</dbReference>
<dbReference type="InterPro" id="IPR027020">
    <property type="entry name" value="YnjB"/>
</dbReference>
<dbReference type="Proteomes" id="UP000664658">
    <property type="component" value="Unassembled WGS sequence"/>
</dbReference>
<evidence type="ECO:0000313" key="3">
    <source>
        <dbReference type="Proteomes" id="UP000664658"/>
    </source>
</evidence>
<dbReference type="RefSeq" id="WP_207542451.1">
    <property type="nucleotide sequence ID" value="NZ_JAFNAA010000016.1"/>
</dbReference>
<dbReference type="Pfam" id="PF13416">
    <property type="entry name" value="SBP_bac_8"/>
    <property type="match status" value="1"/>
</dbReference>
<proteinExistence type="predicted"/>
<sequence length="397" mass="44018">MKKSWISGTLLACSLSLSAAHAEDTRSAWQQTLENAQGTTVYLNTVAGNAQLSNYLDWAKDEVKKRYNITLVHTETPNNTEIISRIMADKIAGKKQPGSSDIIWLHGKYFSSLRVADLLSGPFVDQLPNWPVVDQSLPVKIDATLPTDGYEAPWGLNQLTFIYDTARTATPPKSVKEMLTYAMQHPGKITYPLPSDIYGRNFLKAALLQLAPTPDVLYRDVKESDFKLQTAPLWQFLDNLHQYAWKNGKAFPANQAEMLALLKSGEIDMAISLNPNSVQYAINKGLIAPTSKAYALDQGAITRAHFLAIPFNAPSPDAAKVVINFLMSPEAQARKEDPALWGDPTILNISALGMEKARFSEHKPLFKILPEPHPSWEDALEAEWQRRYGAQGATVSP</sequence>
<gene>
    <name evidence="2" type="ORF">J2R62_13675</name>
</gene>
<dbReference type="PIRSF" id="PIRSF029172">
    <property type="entry name" value="UCP029172_ABC_sbc_YnjB"/>
    <property type="match status" value="1"/>
</dbReference>
<dbReference type="GO" id="GO:0030288">
    <property type="term" value="C:outer membrane-bounded periplasmic space"/>
    <property type="evidence" value="ECO:0007669"/>
    <property type="project" value="UniProtKB-ARBA"/>
</dbReference>
<dbReference type="NCBIfam" id="NF008633">
    <property type="entry name" value="PRK11622.1"/>
    <property type="match status" value="1"/>
</dbReference>
<keyword evidence="1" id="KW-0732">Signal</keyword>
<feature type="chain" id="PRO_5034097371" evidence="1">
    <location>
        <begin position="23"/>
        <end position="397"/>
    </location>
</feature>
<protein>
    <submittedName>
        <fullName evidence="2">ABC transporter substrate-binding protein</fullName>
    </submittedName>
</protein>
<comment type="caution">
    <text evidence="2">The sequence shown here is derived from an EMBL/GenBank/DDBJ whole genome shotgun (WGS) entry which is preliminary data.</text>
</comment>
<dbReference type="AlphaFoldDB" id="A0A8I1W7C3"/>
<reference evidence="2" key="1">
    <citation type="submission" date="2021-03" db="EMBL/GenBank/DDBJ databases">
        <title>Plesiomonas shigelloides zfcc0051, isolated from zebrafish feces.</title>
        <authorList>
            <person name="Vanderhoek Z."/>
            <person name="Gaulke C."/>
        </authorList>
    </citation>
    <scope>NUCLEOTIDE SEQUENCE</scope>
    <source>
        <strain evidence="2">Zfcc0051</strain>
    </source>
</reference>
<accession>A0A8I1W7C3</accession>
<dbReference type="PANTHER" id="PTHR42779">
    <property type="entry name" value="PROTEIN YNJB"/>
    <property type="match status" value="1"/>
</dbReference>
<feature type="signal peptide" evidence="1">
    <location>
        <begin position="1"/>
        <end position="22"/>
    </location>
</feature>
<evidence type="ECO:0000256" key="1">
    <source>
        <dbReference type="SAM" id="SignalP"/>
    </source>
</evidence>
<evidence type="ECO:0000313" key="2">
    <source>
        <dbReference type="EMBL" id="MBO1109247.1"/>
    </source>
</evidence>
<dbReference type="EMBL" id="JAFNAA010000016">
    <property type="protein sequence ID" value="MBO1109247.1"/>
    <property type="molecule type" value="Genomic_DNA"/>
</dbReference>
<dbReference type="InterPro" id="IPR006059">
    <property type="entry name" value="SBP"/>
</dbReference>
<name>A0A8I1W7C3_PLESH</name>
<dbReference type="SUPFAM" id="SSF53850">
    <property type="entry name" value="Periplasmic binding protein-like II"/>
    <property type="match status" value="1"/>
</dbReference>
<organism evidence="2 3">
    <name type="scientific">Plesiomonas shigelloides</name>
    <name type="common">Aeromonas shigelloides</name>
    <dbReference type="NCBI Taxonomy" id="703"/>
    <lineage>
        <taxon>Bacteria</taxon>
        <taxon>Pseudomonadati</taxon>
        <taxon>Pseudomonadota</taxon>
        <taxon>Gammaproteobacteria</taxon>
        <taxon>Enterobacterales</taxon>
        <taxon>Enterobacteriaceae</taxon>
        <taxon>Plesiomonas</taxon>
    </lineage>
</organism>
<dbReference type="PANTHER" id="PTHR42779:SF1">
    <property type="entry name" value="PROTEIN YNJB"/>
    <property type="match status" value="1"/>
</dbReference>